<dbReference type="PANTHER" id="PTHR11280:SF5">
    <property type="entry name" value="GLUCOSAMINE-6-PHOSPHATE ISOMERASE"/>
    <property type="match status" value="1"/>
</dbReference>
<dbReference type="UniPathway" id="UPA00629">
    <property type="reaction ID" value="UER00684"/>
</dbReference>
<dbReference type="PROSITE" id="PS01161">
    <property type="entry name" value="GLC_GALNAC_ISOMERASE"/>
    <property type="match status" value="1"/>
</dbReference>
<dbReference type="NCBIfam" id="TIGR00502">
    <property type="entry name" value="nagB"/>
    <property type="match status" value="1"/>
</dbReference>
<dbReference type="InterPro" id="IPR004547">
    <property type="entry name" value="Glucosamine6P_isomerase"/>
</dbReference>
<dbReference type="GO" id="GO:0042802">
    <property type="term" value="F:identical protein binding"/>
    <property type="evidence" value="ECO:0007669"/>
    <property type="project" value="TreeGrafter"/>
</dbReference>
<dbReference type="InterPro" id="IPR018321">
    <property type="entry name" value="Glucosamine6P_isomerase_CS"/>
</dbReference>
<dbReference type="InterPro" id="IPR006148">
    <property type="entry name" value="Glc/Gal-6P_isomerase"/>
</dbReference>
<comment type="function">
    <text evidence="4">Catalyzes the reversible isomerization-deamination of glucosamine 6-phosphate (GlcN6P) to form fructose 6-phosphate (Fru6P) and ammonium ion.</text>
</comment>
<comment type="pathway">
    <text evidence="4">Amino-sugar metabolism; N-acetylneuraminate degradation; D-fructose 6-phosphate from N-acetylneuraminate: step 5/5.</text>
</comment>
<dbReference type="Proteomes" id="UP000548423">
    <property type="component" value="Unassembled WGS sequence"/>
</dbReference>
<evidence type="ECO:0000256" key="1">
    <source>
        <dbReference type="ARBA" id="ARBA00000644"/>
    </source>
</evidence>
<dbReference type="GO" id="GO:0019262">
    <property type="term" value="P:N-acetylneuraminate catabolic process"/>
    <property type="evidence" value="ECO:0007669"/>
    <property type="project" value="UniProtKB-UniRule"/>
</dbReference>
<evidence type="ECO:0000256" key="4">
    <source>
        <dbReference type="HAMAP-Rule" id="MF_01241"/>
    </source>
</evidence>
<dbReference type="GO" id="GO:0005975">
    <property type="term" value="P:carbohydrate metabolic process"/>
    <property type="evidence" value="ECO:0007669"/>
    <property type="project" value="InterPro"/>
</dbReference>
<comment type="similarity">
    <text evidence="4">Belongs to the glucosamine/galactosamine-6-phosphate isomerase family. NagB subfamily.</text>
</comment>
<reference evidence="7" key="2">
    <citation type="submission" date="2020-08" db="EMBL/GenBank/DDBJ databases">
        <title>The Agave Microbiome: Exploring the role of microbial communities in plant adaptations to desert environments.</title>
        <authorList>
            <person name="Partida-Martinez L.P."/>
        </authorList>
    </citation>
    <scope>NUCLEOTIDE SEQUENCE [LARGE SCALE GENOMIC DNA]</scope>
    <source>
        <strain evidence="7">AT2.8</strain>
    </source>
</reference>
<dbReference type="HAMAP" id="MF_01241">
    <property type="entry name" value="GlcN6P_deamin"/>
    <property type="match status" value="1"/>
</dbReference>
<keyword evidence="3 4" id="KW-0119">Carbohydrate metabolism</keyword>
<evidence type="ECO:0000259" key="5">
    <source>
        <dbReference type="Pfam" id="PF01182"/>
    </source>
</evidence>
<comment type="caution">
    <text evidence="4">Lacks conserved residue(s) required for the propagation of feature annotation.</text>
</comment>
<keyword evidence="2 4" id="KW-0378">Hydrolase</keyword>
<comment type="catalytic activity">
    <reaction evidence="1 4">
        <text>alpha-D-glucosamine 6-phosphate + H2O = beta-D-fructose 6-phosphate + NH4(+)</text>
        <dbReference type="Rhea" id="RHEA:12172"/>
        <dbReference type="ChEBI" id="CHEBI:15377"/>
        <dbReference type="ChEBI" id="CHEBI:28938"/>
        <dbReference type="ChEBI" id="CHEBI:57634"/>
        <dbReference type="ChEBI" id="CHEBI:75989"/>
        <dbReference type="EC" id="3.5.99.6"/>
    </reaction>
</comment>
<organism evidence="6 7">
    <name type="scientific">Neobacillus niacini</name>
    <dbReference type="NCBI Taxonomy" id="86668"/>
    <lineage>
        <taxon>Bacteria</taxon>
        <taxon>Bacillati</taxon>
        <taxon>Bacillota</taxon>
        <taxon>Bacilli</taxon>
        <taxon>Bacillales</taxon>
        <taxon>Bacillaceae</taxon>
        <taxon>Neobacillus</taxon>
    </lineage>
</organism>
<dbReference type="FunFam" id="3.40.50.1360:FF:000003">
    <property type="entry name" value="Glucosamine-6-phosphate deaminase"/>
    <property type="match status" value="1"/>
</dbReference>
<evidence type="ECO:0000313" key="7">
    <source>
        <dbReference type="Proteomes" id="UP000548423"/>
    </source>
</evidence>
<reference evidence="7" key="1">
    <citation type="submission" date="2020-07" db="EMBL/GenBank/DDBJ databases">
        <authorList>
            <person name="Partida-Martinez L."/>
            <person name="Huntemann M."/>
            <person name="Clum A."/>
            <person name="Wang J."/>
            <person name="Palaniappan K."/>
            <person name="Ritter S."/>
            <person name="Chen I.-M."/>
            <person name="Stamatis D."/>
            <person name="Reddy T."/>
            <person name="O'Malley R."/>
            <person name="Daum C."/>
            <person name="Shapiro N."/>
            <person name="Ivanova N."/>
            <person name="Kyrpides N."/>
            <person name="Woyke T."/>
        </authorList>
    </citation>
    <scope>NUCLEOTIDE SEQUENCE [LARGE SCALE GENOMIC DNA]</scope>
    <source>
        <strain evidence="7">AT2.8</strain>
    </source>
</reference>
<dbReference type="GO" id="GO:0006046">
    <property type="term" value="P:N-acetylglucosamine catabolic process"/>
    <property type="evidence" value="ECO:0007669"/>
    <property type="project" value="UniProtKB-UniRule"/>
</dbReference>
<feature type="domain" description="Glucosamine/galactosamine-6-phosphate isomerase" evidence="5">
    <location>
        <begin position="18"/>
        <end position="230"/>
    </location>
</feature>
<protein>
    <recommendedName>
        <fullName evidence="4">Glucosamine-6-phosphate deaminase</fullName>
        <ecNumber evidence="4">3.5.99.6</ecNumber>
    </recommendedName>
    <alternativeName>
        <fullName evidence="4">GlcN6P deaminase</fullName>
        <shortName evidence="4">GNPDA</shortName>
    </alternativeName>
    <alternativeName>
        <fullName evidence="4">Glucosamine-6-phosphate isomerase</fullName>
    </alternativeName>
</protein>
<proteinExistence type="inferred from homology"/>
<evidence type="ECO:0000313" key="6">
    <source>
        <dbReference type="EMBL" id="NYE03672.1"/>
    </source>
</evidence>
<name>A0A852T4Q5_9BACI</name>
<feature type="active site" description="For ring-opening step" evidence="4">
    <location>
        <position position="136"/>
    </location>
</feature>
<accession>A0A852T4Q5</accession>
<sequence length="241" mass="26882">MKLIRTENYAEMSVEAGKIIVDKIRSNPSLTLGLATGSTPKGVYNYLIQDHKADGTSYQQMKSVNLDEYIGLMAQDTNSYHYFMRQNLFNHIDINENQTHIPNGAADDLEQECVRYEQLIKELGGVDLQLLGIGQNGHIGFNEPGTPFSSRTHIVTLAENTRIANSRFFNSLEEVPTHALTMGIASILESKEILLLISGEKKAEALLKFMNGDISEEFPASALKHHQNVTVIADRDALKYI</sequence>
<gene>
    <name evidence="4" type="primary">nagB</name>
    <name evidence="6" type="ORF">F4694_000391</name>
</gene>
<dbReference type="EMBL" id="JACCBX010000001">
    <property type="protein sequence ID" value="NYE03672.1"/>
    <property type="molecule type" value="Genomic_DNA"/>
</dbReference>
<dbReference type="GO" id="GO:0006043">
    <property type="term" value="P:glucosamine catabolic process"/>
    <property type="evidence" value="ECO:0007669"/>
    <property type="project" value="TreeGrafter"/>
</dbReference>
<dbReference type="Pfam" id="PF01182">
    <property type="entry name" value="Glucosamine_iso"/>
    <property type="match status" value="1"/>
</dbReference>
<evidence type="ECO:0000256" key="3">
    <source>
        <dbReference type="ARBA" id="ARBA00023277"/>
    </source>
</evidence>
<dbReference type="EC" id="3.5.99.6" evidence="4"/>
<dbReference type="InterPro" id="IPR037171">
    <property type="entry name" value="NagB/RpiA_transferase-like"/>
</dbReference>
<dbReference type="PANTHER" id="PTHR11280">
    <property type="entry name" value="GLUCOSAMINE-6-PHOSPHATE ISOMERASE"/>
    <property type="match status" value="1"/>
</dbReference>
<feature type="active site" description="Proton acceptor; for ring-opening step" evidence="4">
    <location>
        <position position="138"/>
    </location>
</feature>
<dbReference type="Gene3D" id="3.40.50.1360">
    <property type="match status" value="1"/>
</dbReference>
<dbReference type="GO" id="GO:0005737">
    <property type="term" value="C:cytoplasm"/>
    <property type="evidence" value="ECO:0007669"/>
    <property type="project" value="TreeGrafter"/>
</dbReference>
<feature type="active site" description="Proton acceptor; for enolization step" evidence="4">
    <location>
        <position position="67"/>
    </location>
</feature>
<comment type="caution">
    <text evidence="6">The sequence shown here is derived from an EMBL/GenBank/DDBJ whole genome shotgun (WGS) entry which is preliminary data.</text>
</comment>
<feature type="active site" description="For ring-opening step" evidence="4">
    <location>
        <position position="143"/>
    </location>
</feature>
<dbReference type="CDD" id="cd01399">
    <property type="entry name" value="GlcN6P_deaminase"/>
    <property type="match status" value="1"/>
</dbReference>
<dbReference type="SUPFAM" id="SSF100950">
    <property type="entry name" value="NagB/RpiA/CoA transferase-like"/>
    <property type="match status" value="1"/>
</dbReference>
<evidence type="ECO:0000256" key="2">
    <source>
        <dbReference type="ARBA" id="ARBA00022801"/>
    </source>
</evidence>
<dbReference type="GO" id="GO:0004342">
    <property type="term" value="F:glucosamine-6-phosphate deaminase activity"/>
    <property type="evidence" value="ECO:0007669"/>
    <property type="project" value="UniProtKB-UniRule"/>
</dbReference>
<dbReference type="AlphaFoldDB" id="A0A852T4Q5"/>